<proteinExistence type="predicted"/>
<dbReference type="KEGG" id="msar:MSAR_11720"/>
<evidence type="ECO:0000256" key="1">
    <source>
        <dbReference type="SAM" id="MobiDB-lite"/>
    </source>
</evidence>
<evidence type="ECO:0000313" key="5">
    <source>
        <dbReference type="Proteomes" id="UP000466445"/>
    </source>
</evidence>
<dbReference type="EMBL" id="AP022595">
    <property type="protein sequence ID" value="BBY58036.1"/>
    <property type="molecule type" value="Genomic_DNA"/>
</dbReference>
<gene>
    <name evidence="4" type="ORF">MSAR_11720</name>
</gene>
<name>A0A7I7SQF0_9MYCO</name>
<dbReference type="AlphaFoldDB" id="A0A7I7SQF0"/>
<dbReference type="InterPro" id="IPR028087">
    <property type="entry name" value="Tad_N"/>
</dbReference>
<evidence type="ECO:0000259" key="3">
    <source>
        <dbReference type="Pfam" id="PF13400"/>
    </source>
</evidence>
<feature type="region of interest" description="Disordered" evidence="1">
    <location>
        <begin position="1"/>
        <end position="33"/>
    </location>
</feature>
<accession>A0A7I7SQF0</accession>
<feature type="compositionally biased region" description="Pro residues" evidence="1">
    <location>
        <begin position="22"/>
        <end position="31"/>
    </location>
</feature>
<reference evidence="4 5" key="1">
    <citation type="journal article" date="2019" name="Emerg. Microbes Infect.">
        <title>Comprehensive subspecies identification of 175 nontuberculous mycobacteria species based on 7547 genomic profiles.</title>
        <authorList>
            <person name="Matsumoto Y."/>
            <person name="Kinjo T."/>
            <person name="Motooka D."/>
            <person name="Nabeya D."/>
            <person name="Jung N."/>
            <person name="Uechi K."/>
            <person name="Horii T."/>
            <person name="Iida T."/>
            <person name="Fujita J."/>
            <person name="Nakamura S."/>
        </authorList>
    </citation>
    <scope>NUCLEOTIDE SEQUENCE [LARGE SCALE GENOMIC DNA]</scope>
    <source>
        <strain evidence="4 5">JCM 30395</strain>
    </source>
</reference>
<evidence type="ECO:0000256" key="2">
    <source>
        <dbReference type="SAM" id="Phobius"/>
    </source>
</evidence>
<dbReference type="Pfam" id="PF13400">
    <property type="entry name" value="Tad"/>
    <property type="match status" value="1"/>
</dbReference>
<dbReference type="Proteomes" id="UP000466445">
    <property type="component" value="Chromosome"/>
</dbReference>
<feature type="transmembrane region" description="Helical" evidence="2">
    <location>
        <begin position="39"/>
        <end position="66"/>
    </location>
</feature>
<keyword evidence="2" id="KW-0812">Transmembrane</keyword>
<keyword evidence="2" id="KW-1133">Transmembrane helix</keyword>
<dbReference type="NCBIfam" id="TIGR03816">
    <property type="entry name" value="tadE_like_DECH"/>
    <property type="match status" value="1"/>
</dbReference>
<dbReference type="InterPro" id="IPR021202">
    <property type="entry name" value="Rv3654c-like"/>
</dbReference>
<protein>
    <recommendedName>
        <fullName evidence="3">Putative Flp pilus-assembly TadG-like N-terminal domain-containing protein</fullName>
    </recommendedName>
</protein>
<keyword evidence="2" id="KW-0472">Membrane</keyword>
<keyword evidence="5" id="KW-1185">Reference proteome</keyword>
<evidence type="ECO:0000313" key="4">
    <source>
        <dbReference type="EMBL" id="BBY58036.1"/>
    </source>
</evidence>
<organism evidence="4 5">
    <name type="scientific">Mycolicibacterium sarraceniae</name>
    <dbReference type="NCBI Taxonomy" id="1534348"/>
    <lineage>
        <taxon>Bacteria</taxon>
        <taxon>Bacillati</taxon>
        <taxon>Actinomycetota</taxon>
        <taxon>Actinomycetes</taxon>
        <taxon>Mycobacteriales</taxon>
        <taxon>Mycobacteriaceae</taxon>
        <taxon>Mycolicibacterium</taxon>
    </lineage>
</organism>
<feature type="domain" description="Putative Flp pilus-assembly TadG-like N-terminal" evidence="3">
    <location>
        <begin position="37"/>
        <end position="83"/>
    </location>
</feature>
<sequence>MGSSSSRLSAATPGCCLASPSGPTPSRPPNPVGDDTGAATVLAAILIAALVAIALAGVQIGSAVVARHRAQAGADMAALAAAMWLPRGADSACRQAAVVSGAMGATLRGCDIDELDVMVAVDVATGRLLGGRAHATARAGPVS</sequence>